<gene>
    <name evidence="7" type="ORF">PoMZ_00426</name>
</gene>
<feature type="domain" description="NodB homology" evidence="6">
    <location>
        <begin position="73"/>
        <end position="262"/>
    </location>
</feature>
<protein>
    <recommendedName>
        <fullName evidence="4">chitin deacetylase</fullName>
        <ecNumber evidence="4">3.5.1.41</ecNumber>
    </recommendedName>
</protein>
<dbReference type="PANTHER" id="PTHR10587:SF137">
    <property type="entry name" value="4-DEOXY-4-FORMAMIDO-L-ARABINOSE-PHOSPHOUNDECAPRENOL DEFORMYLASE ARND-RELATED"/>
    <property type="match status" value="1"/>
</dbReference>
<comment type="cofactor">
    <cofactor evidence="1">
        <name>Co(2+)</name>
        <dbReference type="ChEBI" id="CHEBI:48828"/>
    </cofactor>
</comment>
<keyword evidence="2" id="KW-0146">Chitin degradation</keyword>
<evidence type="ECO:0000256" key="2">
    <source>
        <dbReference type="ARBA" id="ARBA00023024"/>
    </source>
</evidence>
<dbReference type="GO" id="GO:0006032">
    <property type="term" value="P:chitin catabolic process"/>
    <property type="evidence" value="ECO:0007669"/>
    <property type="project" value="UniProtKB-KW"/>
</dbReference>
<evidence type="ECO:0000259" key="6">
    <source>
        <dbReference type="PROSITE" id="PS51677"/>
    </source>
</evidence>
<dbReference type="Gene3D" id="3.20.20.370">
    <property type="entry name" value="Glycoside hydrolase/deacetylase"/>
    <property type="match status" value="1"/>
</dbReference>
<keyword evidence="2" id="KW-0624">Polysaccharide degradation</keyword>
<dbReference type="SMR" id="A0A4P7MZR3"/>
<dbReference type="PROSITE" id="PS51677">
    <property type="entry name" value="NODB"/>
    <property type="match status" value="1"/>
</dbReference>
<evidence type="ECO:0000313" key="7">
    <source>
        <dbReference type="EMBL" id="QBZ55527.1"/>
    </source>
</evidence>
<name>A0A4P7MZR3_PYROR</name>
<dbReference type="GO" id="GO:0005975">
    <property type="term" value="P:carbohydrate metabolic process"/>
    <property type="evidence" value="ECO:0007669"/>
    <property type="project" value="InterPro"/>
</dbReference>
<keyword evidence="3" id="KW-0170">Cobalt</keyword>
<dbReference type="EC" id="3.5.1.41" evidence="4"/>
<dbReference type="Pfam" id="PF01522">
    <property type="entry name" value="Polysacc_deac_1"/>
    <property type="match status" value="1"/>
</dbReference>
<evidence type="ECO:0000256" key="5">
    <source>
        <dbReference type="ARBA" id="ARBA00048494"/>
    </source>
</evidence>
<dbReference type="InterPro" id="IPR050248">
    <property type="entry name" value="Polysacc_deacetylase_ArnD"/>
</dbReference>
<dbReference type="OMA" id="PNNYFRP"/>
<keyword evidence="2" id="KW-0119">Carbohydrate metabolism</keyword>
<dbReference type="InterPro" id="IPR002509">
    <property type="entry name" value="NODB_dom"/>
</dbReference>
<dbReference type="AlphaFoldDB" id="A0A4P7MZR3"/>
<organism evidence="7 8">
    <name type="scientific">Pyricularia oryzae</name>
    <name type="common">Rice blast fungus</name>
    <name type="synonym">Magnaporthe oryzae</name>
    <dbReference type="NCBI Taxonomy" id="318829"/>
    <lineage>
        <taxon>Eukaryota</taxon>
        <taxon>Fungi</taxon>
        <taxon>Dikarya</taxon>
        <taxon>Ascomycota</taxon>
        <taxon>Pezizomycotina</taxon>
        <taxon>Sordariomycetes</taxon>
        <taxon>Sordariomycetidae</taxon>
        <taxon>Magnaporthales</taxon>
        <taxon>Pyriculariaceae</taxon>
        <taxon>Pyricularia</taxon>
    </lineage>
</organism>
<dbReference type="CDD" id="cd10958">
    <property type="entry name" value="CE4_NodB_like_2"/>
    <property type="match status" value="1"/>
</dbReference>
<evidence type="ECO:0000256" key="4">
    <source>
        <dbReference type="ARBA" id="ARBA00024056"/>
    </source>
</evidence>
<evidence type="ECO:0000313" key="8">
    <source>
        <dbReference type="Proteomes" id="UP000294847"/>
    </source>
</evidence>
<dbReference type="GO" id="GO:0009272">
    <property type="term" value="P:fungal-type cell wall biogenesis"/>
    <property type="evidence" value="ECO:0007669"/>
    <property type="project" value="UniProtKB-ARBA"/>
</dbReference>
<accession>A0A4P7MZR3</accession>
<sequence>MLTLTNICRLPTKLRRRARRRRMATLWLLALLALIVLVPVYAVYKPPTILLRHLARRWPDVLWQVDGLPADRRVVALTIDDAPSDQTPEILRLLREHGARATFFVIGGQVEEDGGRRREVLRQIVREGHELGNHAMHDEAARSLNPAELEEQILHVQELLRDAYAESDPDSANTQRYQYYRPGSGFFTDSMRKLVARLGYRLVLGSIYPHDAQITNWRLNARHILSMLKPGRIIICHDRRSWTVPMLSKVLPEAKRRGYRFVTVTELLLEAEEVLGDT</sequence>
<dbReference type="Proteomes" id="UP000294847">
    <property type="component" value="Chromosome 2"/>
</dbReference>
<comment type="catalytic activity">
    <reaction evidence="5">
        <text>[(1-&gt;4)-N-acetyl-beta-D-glucosaminyl](n) + n H2O = chitosan + n acetate</text>
        <dbReference type="Rhea" id="RHEA:10464"/>
        <dbReference type="Rhea" id="RHEA-COMP:9593"/>
        <dbReference type="Rhea" id="RHEA-COMP:9597"/>
        <dbReference type="ChEBI" id="CHEBI:15377"/>
        <dbReference type="ChEBI" id="CHEBI:17029"/>
        <dbReference type="ChEBI" id="CHEBI:30089"/>
        <dbReference type="ChEBI" id="CHEBI:57704"/>
        <dbReference type="EC" id="3.5.1.41"/>
    </reaction>
    <physiologicalReaction direction="left-to-right" evidence="5">
        <dbReference type="Rhea" id="RHEA:10465"/>
    </physiologicalReaction>
</comment>
<proteinExistence type="predicted"/>
<dbReference type="GO" id="GO:0004099">
    <property type="term" value="F:chitin deacetylase activity"/>
    <property type="evidence" value="ECO:0007669"/>
    <property type="project" value="UniProtKB-EC"/>
</dbReference>
<dbReference type="EMBL" id="CP034205">
    <property type="protein sequence ID" value="QBZ55527.1"/>
    <property type="molecule type" value="Genomic_DNA"/>
</dbReference>
<dbReference type="SUPFAM" id="SSF88713">
    <property type="entry name" value="Glycoside hydrolase/deacetylase"/>
    <property type="match status" value="1"/>
</dbReference>
<dbReference type="PANTHER" id="PTHR10587">
    <property type="entry name" value="GLYCOSYL TRANSFERASE-RELATED"/>
    <property type="match status" value="1"/>
</dbReference>
<dbReference type="InterPro" id="IPR011330">
    <property type="entry name" value="Glyco_hydro/deAcase_b/a-brl"/>
</dbReference>
<reference evidence="7 8" key="1">
    <citation type="journal article" date="2019" name="Mol. Biol. Evol.">
        <title>Blast fungal genomes show frequent chromosomal changes, gene gains and losses, and effector gene turnover.</title>
        <authorList>
            <person name="Gomez Luciano L.B."/>
            <person name="Jason Tsai I."/>
            <person name="Chuma I."/>
            <person name="Tosa Y."/>
            <person name="Chen Y.H."/>
            <person name="Li J.Y."/>
            <person name="Li M.Y."/>
            <person name="Jade Lu M.Y."/>
            <person name="Nakayashiki H."/>
            <person name="Li W.H."/>
        </authorList>
    </citation>
    <scope>NUCLEOTIDE SEQUENCE [LARGE SCALE GENOMIC DNA]</scope>
    <source>
        <strain evidence="7">MZ5-1-6</strain>
    </source>
</reference>
<evidence type="ECO:0000256" key="1">
    <source>
        <dbReference type="ARBA" id="ARBA00001941"/>
    </source>
</evidence>
<evidence type="ECO:0000256" key="3">
    <source>
        <dbReference type="ARBA" id="ARBA00023285"/>
    </source>
</evidence>